<evidence type="ECO:0000256" key="3">
    <source>
        <dbReference type="ARBA" id="ARBA00022452"/>
    </source>
</evidence>
<proteinExistence type="inferred from homology"/>
<name>A0A840E345_9BACT</name>
<evidence type="ECO:0000256" key="6">
    <source>
        <dbReference type="ARBA" id="ARBA00023136"/>
    </source>
</evidence>
<dbReference type="Pfam" id="PF07715">
    <property type="entry name" value="Plug"/>
    <property type="match status" value="1"/>
</dbReference>
<dbReference type="EMBL" id="JACIFF010000005">
    <property type="protein sequence ID" value="MBB4079631.1"/>
    <property type="molecule type" value="Genomic_DNA"/>
</dbReference>
<dbReference type="InterPro" id="IPR008969">
    <property type="entry name" value="CarboxyPept-like_regulatory"/>
</dbReference>
<dbReference type="InterPro" id="IPR039426">
    <property type="entry name" value="TonB-dep_rcpt-like"/>
</dbReference>
<evidence type="ECO:0000313" key="12">
    <source>
        <dbReference type="Proteomes" id="UP000576209"/>
    </source>
</evidence>
<dbReference type="PANTHER" id="PTHR30069">
    <property type="entry name" value="TONB-DEPENDENT OUTER MEMBRANE RECEPTOR"/>
    <property type="match status" value="1"/>
</dbReference>
<dbReference type="Gene3D" id="2.40.170.20">
    <property type="entry name" value="TonB-dependent receptor, beta-barrel domain"/>
    <property type="match status" value="1"/>
</dbReference>
<dbReference type="NCBIfam" id="TIGR04057">
    <property type="entry name" value="SusC_RagA_signa"/>
    <property type="match status" value="1"/>
</dbReference>
<dbReference type="PANTHER" id="PTHR30069:SF29">
    <property type="entry name" value="HEMOGLOBIN AND HEMOGLOBIN-HAPTOGLOBIN-BINDING PROTEIN 1-RELATED"/>
    <property type="match status" value="1"/>
</dbReference>
<keyword evidence="6 8" id="KW-0472">Membrane</keyword>
<keyword evidence="5 9" id="KW-0732">Signal</keyword>
<feature type="signal peptide" evidence="9">
    <location>
        <begin position="1"/>
        <end position="19"/>
    </location>
</feature>
<evidence type="ECO:0000259" key="10">
    <source>
        <dbReference type="Pfam" id="PF07715"/>
    </source>
</evidence>
<feature type="domain" description="TonB-dependent receptor plug" evidence="10">
    <location>
        <begin position="121"/>
        <end position="235"/>
    </location>
</feature>
<dbReference type="InterPro" id="IPR036942">
    <property type="entry name" value="Beta-barrel_TonB_sf"/>
</dbReference>
<keyword evidence="12" id="KW-1185">Reference proteome</keyword>
<gene>
    <name evidence="11" type="ORF">GGR28_002256</name>
</gene>
<keyword evidence="3 8" id="KW-1134">Transmembrane beta strand</keyword>
<comment type="subcellular location">
    <subcellularLocation>
        <location evidence="1 8">Cell outer membrane</location>
        <topology evidence="1 8">Multi-pass membrane protein</topology>
    </subcellularLocation>
</comment>
<evidence type="ECO:0000256" key="5">
    <source>
        <dbReference type="ARBA" id="ARBA00022729"/>
    </source>
</evidence>
<dbReference type="InterPro" id="IPR037066">
    <property type="entry name" value="Plug_dom_sf"/>
</dbReference>
<dbReference type="InterPro" id="IPR012910">
    <property type="entry name" value="Plug_dom"/>
</dbReference>
<dbReference type="Gene3D" id="2.60.40.1120">
    <property type="entry name" value="Carboxypeptidase-like, regulatory domain"/>
    <property type="match status" value="1"/>
</dbReference>
<dbReference type="Proteomes" id="UP000576209">
    <property type="component" value="Unassembled WGS sequence"/>
</dbReference>
<dbReference type="Gene3D" id="2.170.130.10">
    <property type="entry name" value="TonB-dependent receptor, plug domain"/>
    <property type="match status" value="1"/>
</dbReference>
<feature type="chain" id="PRO_5032478514" evidence="9">
    <location>
        <begin position="20"/>
        <end position="1102"/>
    </location>
</feature>
<evidence type="ECO:0000256" key="8">
    <source>
        <dbReference type="PROSITE-ProRule" id="PRU01360"/>
    </source>
</evidence>
<reference evidence="11 12" key="1">
    <citation type="submission" date="2020-08" db="EMBL/GenBank/DDBJ databases">
        <title>Genomic Encyclopedia of Type Strains, Phase IV (KMG-IV): sequencing the most valuable type-strain genomes for metagenomic binning, comparative biology and taxonomic classification.</title>
        <authorList>
            <person name="Goeker M."/>
        </authorList>
    </citation>
    <scope>NUCLEOTIDE SEQUENCE [LARGE SCALE GENOMIC DNA]</scope>
    <source>
        <strain evidence="11 12">DSM 105137</strain>
    </source>
</reference>
<protein>
    <submittedName>
        <fullName evidence="11">TonB-linked SusC/RagA family outer membrane protein</fullName>
    </submittedName>
</protein>
<dbReference type="GO" id="GO:0044718">
    <property type="term" value="P:siderophore transmembrane transport"/>
    <property type="evidence" value="ECO:0007669"/>
    <property type="project" value="TreeGrafter"/>
</dbReference>
<accession>A0A840E345</accession>
<keyword evidence="4 8" id="KW-0812">Transmembrane</keyword>
<comment type="similarity">
    <text evidence="8">Belongs to the TonB-dependent receptor family.</text>
</comment>
<dbReference type="AlphaFoldDB" id="A0A840E345"/>
<dbReference type="PROSITE" id="PS52016">
    <property type="entry name" value="TONB_DEPENDENT_REC_3"/>
    <property type="match status" value="1"/>
</dbReference>
<dbReference type="NCBIfam" id="TIGR04056">
    <property type="entry name" value="OMP_RagA_SusC"/>
    <property type="match status" value="1"/>
</dbReference>
<keyword evidence="7 8" id="KW-0998">Cell outer membrane</keyword>
<evidence type="ECO:0000256" key="4">
    <source>
        <dbReference type="ARBA" id="ARBA00022692"/>
    </source>
</evidence>
<dbReference type="InterPro" id="IPR023996">
    <property type="entry name" value="TonB-dep_OMP_SusC/RagA"/>
</dbReference>
<comment type="caution">
    <text evidence="11">The sequence shown here is derived from an EMBL/GenBank/DDBJ whole genome shotgun (WGS) entry which is preliminary data.</text>
</comment>
<keyword evidence="2 8" id="KW-0813">Transport</keyword>
<sequence>MRLLLTLLLALPALGPCLAQTVTGTVIDAEGNPLIGANILEVGTTIGTVTDLDGAYSITPTGENPVLRFSYIGFGMQEVEVNGQSVINVTLNQGTNIDEVVVTALGVSRERKALGYATVELGTEDITKTQVTNFASALYGKAPGVSIRSTPGGATSGININIRGQSSITGNTQPLIVLDGVPIRNGEFNNSNFWGDQRIRGNGLLDINPEDIANISVLKGASAAALYGSDAVNGVILITTKKGKFNQGLGVEFNASINTDRIAYLPRYQNVRGPGYPLSLADAGQGADRFIEYDTDGDGVGDTRGLINTSVNYGPNFDGNPVMAWDGVVRPYVSAESSYADLFQNALSSNFNLAVSKGTEDFSFRVSLTRQDNEMVSLGSKNERNILTFTSNYEINDRLTSSLNVRYINQSTKNRPYKVDRMINNFGGMMDRFESADWYFDRYRTSDGYYFRTGTQESTTPDENIIYNGFKSAIADYVWNVRENQSRESNNRIIANFTQRWNIIEGLNLQGRLSTDYTADESEGWNPTRFPSALYNNPGGGFSMANYTENLLYGDVILNYGIDLTESINFGFLTGYTARKYDYSKTSIGTVNGLSPENKFDLSASRDIPRGDAARATEITDGLFGSLNFGYKSFWFVEGTVRRDRISTIAPGNNTFTYPSVNSSLILNEAFDLPKSVSYAKLRASYGIVGNYPNRYQANINYNQNTLGVQSEGGSSVIYTNLGSSFGNELIRPERKKEFEVGFNINLLNRFSFDATYYNGKIIDQILPVDIPTSSGATTVLTNIGVLRNKGIELSLSADLIRSQRFNWNTTLNFSRNINTVEQLANNATELIHADFDGNAAQVRSVVGRPMGDIYAHPVATTEGGQRIVGPNGLYQLNADEWEVYGNALPDFEGGLVSGLQYNNITLNFVADFSYGGSIMPTGVYWMTSRGLTEESLNYMDAERGGLRYYVDGEGQGVETTSDQGPNGELVFNDGMLLEGVLPTGEPNTNVISQARYYNGTYNWGGPQYGNSRYELYINENNWVKVRELALGFNFPKSWISGIGMQNANLSVYGRNIFFIYRSIKDLDPEQTTAGSRWYQNINNAGNNPSFRSFGIQFKTNF</sequence>
<evidence type="ECO:0000256" key="9">
    <source>
        <dbReference type="SAM" id="SignalP"/>
    </source>
</evidence>
<evidence type="ECO:0000256" key="1">
    <source>
        <dbReference type="ARBA" id="ARBA00004571"/>
    </source>
</evidence>
<evidence type="ECO:0000256" key="2">
    <source>
        <dbReference type="ARBA" id="ARBA00022448"/>
    </source>
</evidence>
<dbReference type="Pfam" id="PF13715">
    <property type="entry name" value="CarbopepD_reg_2"/>
    <property type="match status" value="1"/>
</dbReference>
<dbReference type="SUPFAM" id="SSF56935">
    <property type="entry name" value="Porins"/>
    <property type="match status" value="1"/>
</dbReference>
<dbReference type="RefSeq" id="WP_183495866.1">
    <property type="nucleotide sequence ID" value="NZ_JACIFF010000005.1"/>
</dbReference>
<dbReference type="GO" id="GO:0009279">
    <property type="term" value="C:cell outer membrane"/>
    <property type="evidence" value="ECO:0007669"/>
    <property type="project" value="UniProtKB-SubCell"/>
</dbReference>
<evidence type="ECO:0000313" key="11">
    <source>
        <dbReference type="EMBL" id="MBB4079631.1"/>
    </source>
</evidence>
<dbReference type="SUPFAM" id="SSF49464">
    <property type="entry name" value="Carboxypeptidase regulatory domain-like"/>
    <property type="match status" value="1"/>
</dbReference>
<organism evidence="11 12">
    <name type="scientific">Neolewinella aquimaris</name>
    <dbReference type="NCBI Taxonomy" id="1835722"/>
    <lineage>
        <taxon>Bacteria</taxon>
        <taxon>Pseudomonadati</taxon>
        <taxon>Bacteroidota</taxon>
        <taxon>Saprospiria</taxon>
        <taxon>Saprospirales</taxon>
        <taxon>Lewinellaceae</taxon>
        <taxon>Neolewinella</taxon>
    </lineage>
</organism>
<dbReference type="InterPro" id="IPR023997">
    <property type="entry name" value="TonB-dep_OMP_SusC/RagA_CS"/>
</dbReference>
<dbReference type="GO" id="GO:0015344">
    <property type="term" value="F:siderophore uptake transmembrane transporter activity"/>
    <property type="evidence" value="ECO:0007669"/>
    <property type="project" value="TreeGrafter"/>
</dbReference>
<evidence type="ECO:0000256" key="7">
    <source>
        <dbReference type="ARBA" id="ARBA00023237"/>
    </source>
</evidence>